<evidence type="ECO:0000259" key="6">
    <source>
        <dbReference type="SMART" id="SM00363"/>
    </source>
</evidence>
<dbReference type="InterPro" id="IPR018496">
    <property type="entry name" value="PsdUridine_synth_RsuA/RluB_CS"/>
</dbReference>
<dbReference type="RefSeq" id="WP_217746841.1">
    <property type="nucleotide sequence ID" value="NZ_JAHOEB010000002.1"/>
</dbReference>
<evidence type="ECO:0000313" key="9">
    <source>
        <dbReference type="Proteomes" id="UP001196408"/>
    </source>
</evidence>
<proteinExistence type="inferred from homology"/>
<dbReference type="InterPro" id="IPR002942">
    <property type="entry name" value="S4_RNA-bd"/>
</dbReference>
<dbReference type="FunFam" id="3.30.70.1560:FF:000001">
    <property type="entry name" value="Pseudouridine synthase"/>
    <property type="match status" value="1"/>
</dbReference>
<keyword evidence="3 5" id="KW-0413">Isomerase</keyword>
<dbReference type="SMART" id="SM00363">
    <property type="entry name" value="S4"/>
    <property type="match status" value="1"/>
</dbReference>
<evidence type="ECO:0000256" key="3">
    <source>
        <dbReference type="ARBA" id="ARBA00023235"/>
    </source>
</evidence>
<reference evidence="7 10" key="1">
    <citation type="submission" date="2021-06" db="EMBL/GenBank/DDBJ databases">
        <title>Collection of gut derived symbiotic bacterial strains cultured from healthy donors.</title>
        <authorList>
            <person name="Lin H."/>
            <person name="Littmann E."/>
            <person name="Pamer E.G."/>
        </authorList>
    </citation>
    <scope>NUCLEOTIDE SEQUENCE</scope>
    <source>
        <strain evidence="8 10">MSK.21.70</strain>
        <strain evidence="7">MSK.21.82</strain>
    </source>
</reference>
<dbReference type="EMBL" id="JAHOEL010000002">
    <property type="protein sequence ID" value="MBV3391726.1"/>
    <property type="molecule type" value="Genomic_DNA"/>
</dbReference>
<dbReference type="CDD" id="cd00165">
    <property type="entry name" value="S4"/>
    <property type="match status" value="1"/>
</dbReference>
<comment type="similarity">
    <text evidence="1 5">Belongs to the pseudouridine synthase RsuA family.</text>
</comment>
<dbReference type="InterPro" id="IPR000748">
    <property type="entry name" value="PsdUridine_synth_RsuA/RluB/E/F"/>
</dbReference>
<dbReference type="EMBL" id="JAHOEF010000002">
    <property type="protein sequence ID" value="MBV3381703.1"/>
    <property type="molecule type" value="Genomic_DNA"/>
</dbReference>
<dbReference type="GO" id="GO:0003723">
    <property type="term" value="F:RNA binding"/>
    <property type="evidence" value="ECO:0007669"/>
    <property type="project" value="UniProtKB-KW"/>
</dbReference>
<dbReference type="Proteomes" id="UP001197492">
    <property type="component" value="Unassembled WGS sequence"/>
</dbReference>
<dbReference type="GO" id="GO:0005829">
    <property type="term" value="C:cytosol"/>
    <property type="evidence" value="ECO:0007669"/>
    <property type="project" value="UniProtKB-ARBA"/>
</dbReference>
<dbReference type="FunFam" id="3.10.290.10:FF:000003">
    <property type="entry name" value="Pseudouridine synthase"/>
    <property type="match status" value="1"/>
</dbReference>
<dbReference type="AlphaFoldDB" id="A0AAW4MXV3"/>
<dbReference type="PROSITE" id="PS01149">
    <property type="entry name" value="PSI_RSU"/>
    <property type="match status" value="1"/>
</dbReference>
<dbReference type="PROSITE" id="PS50889">
    <property type="entry name" value="S4"/>
    <property type="match status" value="1"/>
</dbReference>
<sequence>MRIDKLLAHCGYGSRKDVKQLLKDGVVVSNGKKIKSSGAHVDPEKDDIYVDGEKIVYSKYVYYMLNKPDGYVSATEDNLYPTVIDLIKEYHPGLFPVGRLDVDTEGLLLITNDGQLAHRLLSPRTHVPKTYYVKVKGRLGIGDINAFTKGIPLEDFTCMPAFLNIIKSDEISECEVTIYEGKFHQVKRMFQACGKEVVYLKRISMGELKLDESLKLGHYRPLTDEEINSIL</sequence>
<evidence type="ECO:0000256" key="4">
    <source>
        <dbReference type="PROSITE-ProRule" id="PRU00182"/>
    </source>
</evidence>
<dbReference type="Pfam" id="PF00849">
    <property type="entry name" value="PseudoU_synth_2"/>
    <property type="match status" value="1"/>
</dbReference>
<dbReference type="InterPro" id="IPR050343">
    <property type="entry name" value="RsuA_PseudoU_synthase"/>
</dbReference>
<keyword evidence="2 4" id="KW-0694">RNA-binding</keyword>
<dbReference type="CDD" id="cd02553">
    <property type="entry name" value="PseudoU_synth_RsuA"/>
    <property type="match status" value="1"/>
</dbReference>
<dbReference type="Pfam" id="PF01479">
    <property type="entry name" value="S4"/>
    <property type="match status" value="1"/>
</dbReference>
<dbReference type="GO" id="GO:0120159">
    <property type="term" value="F:rRNA pseudouridine synthase activity"/>
    <property type="evidence" value="ECO:0007669"/>
    <property type="project" value="UniProtKB-ARBA"/>
</dbReference>
<evidence type="ECO:0000313" key="8">
    <source>
        <dbReference type="EMBL" id="MBV3391726.1"/>
    </source>
</evidence>
<accession>A0AAW4MXV3</accession>
<protein>
    <recommendedName>
        <fullName evidence="5">Pseudouridine synthase</fullName>
        <ecNumber evidence="5">5.4.99.-</ecNumber>
    </recommendedName>
</protein>
<dbReference type="PANTHER" id="PTHR47683">
    <property type="entry name" value="PSEUDOURIDINE SYNTHASE FAMILY PROTEIN-RELATED"/>
    <property type="match status" value="1"/>
</dbReference>
<gene>
    <name evidence="7" type="ORF">KSV97_00355</name>
    <name evidence="8" type="ORF">KSW06_00360</name>
</gene>
<dbReference type="GO" id="GO:0000455">
    <property type="term" value="P:enzyme-directed rRNA pseudouridine synthesis"/>
    <property type="evidence" value="ECO:0007669"/>
    <property type="project" value="UniProtKB-ARBA"/>
</dbReference>
<dbReference type="InterPro" id="IPR006145">
    <property type="entry name" value="PsdUridine_synth_RsuA/RluA"/>
</dbReference>
<dbReference type="NCBIfam" id="TIGR00093">
    <property type="entry name" value="pseudouridine synthase"/>
    <property type="match status" value="1"/>
</dbReference>
<evidence type="ECO:0000256" key="1">
    <source>
        <dbReference type="ARBA" id="ARBA00008348"/>
    </source>
</evidence>
<keyword evidence="10" id="KW-1185">Reference proteome</keyword>
<comment type="caution">
    <text evidence="7">The sequence shown here is derived from an EMBL/GenBank/DDBJ whole genome shotgun (WGS) entry which is preliminary data.</text>
</comment>
<name>A0AAW4MXV3_9FIRM</name>
<evidence type="ECO:0000313" key="7">
    <source>
        <dbReference type="EMBL" id="MBV3381703.1"/>
    </source>
</evidence>
<evidence type="ECO:0000256" key="2">
    <source>
        <dbReference type="ARBA" id="ARBA00022884"/>
    </source>
</evidence>
<dbReference type="PANTHER" id="PTHR47683:SF4">
    <property type="entry name" value="PSEUDOURIDINE SYNTHASE"/>
    <property type="match status" value="1"/>
</dbReference>
<evidence type="ECO:0000313" key="10">
    <source>
        <dbReference type="Proteomes" id="UP001197492"/>
    </source>
</evidence>
<dbReference type="Proteomes" id="UP001196408">
    <property type="component" value="Unassembled WGS sequence"/>
</dbReference>
<organism evidence="7 9">
    <name type="scientific">Catenibacterium mitsuokai</name>
    <dbReference type="NCBI Taxonomy" id="100886"/>
    <lineage>
        <taxon>Bacteria</taxon>
        <taxon>Bacillati</taxon>
        <taxon>Bacillota</taxon>
        <taxon>Erysipelotrichia</taxon>
        <taxon>Erysipelotrichales</taxon>
        <taxon>Coprobacillaceae</taxon>
        <taxon>Catenibacterium</taxon>
    </lineage>
</organism>
<evidence type="ECO:0000256" key="5">
    <source>
        <dbReference type="RuleBase" id="RU003887"/>
    </source>
</evidence>
<feature type="domain" description="RNA-binding S4" evidence="6">
    <location>
        <begin position="1"/>
        <end position="61"/>
    </location>
</feature>
<dbReference type="EC" id="5.4.99.-" evidence="5"/>